<comment type="caution">
    <text evidence="1">The sequence shown here is derived from an EMBL/GenBank/DDBJ whole genome shotgun (WGS) entry which is preliminary data.</text>
</comment>
<dbReference type="AlphaFoldDB" id="A0A323V2R1"/>
<accession>A0A323V2R1</accession>
<dbReference type="Proteomes" id="UP000247602">
    <property type="component" value="Unassembled WGS sequence"/>
</dbReference>
<evidence type="ECO:0000313" key="2">
    <source>
        <dbReference type="Proteomes" id="UP000247602"/>
    </source>
</evidence>
<sequence>MTAPLGRLHVLTDARGGQPALDAVAAAVAAG</sequence>
<dbReference type="EMBL" id="QKNV01000454">
    <property type="protein sequence ID" value="PZA19057.1"/>
    <property type="molecule type" value="Genomic_DNA"/>
</dbReference>
<reference evidence="1 2" key="1">
    <citation type="submission" date="2018-06" db="EMBL/GenBank/DDBJ databases">
        <title>Draft genome sequence of Modestobacter versicolor CP153-2.</title>
        <authorList>
            <person name="Gundlapally S.R."/>
        </authorList>
    </citation>
    <scope>NUCLEOTIDE SEQUENCE [LARGE SCALE GENOMIC DNA]</scope>
    <source>
        <strain evidence="1 2">CP153-2</strain>
    </source>
</reference>
<gene>
    <name evidence="1" type="ORF">DMO24_22780</name>
</gene>
<protein>
    <submittedName>
        <fullName evidence="1">Thiamine phosphate synthase</fullName>
    </submittedName>
</protein>
<feature type="non-terminal residue" evidence="1">
    <location>
        <position position="31"/>
    </location>
</feature>
<proteinExistence type="predicted"/>
<name>A0A323V2R1_9ACTN</name>
<organism evidence="1 2">
    <name type="scientific">Modestobacter versicolor</name>
    <dbReference type="NCBI Taxonomy" id="429133"/>
    <lineage>
        <taxon>Bacteria</taxon>
        <taxon>Bacillati</taxon>
        <taxon>Actinomycetota</taxon>
        <taxon>Actinomycetes</taxon>
        <taxon>Geodermatophilales</taxon>
        <taxon>Geodermatophilaceae</taxon>
        <taxon>Modestobacter</taxon>
    </lineage>
</organism>
<keyword evidence="2" id="KW-1185">Reference proteome</keyword>
<evidence type="ECO:0000313" key="1">
    <source>
        <dbReference type="EMBL" id="PZA19057.1"/>
    </source>
</evidence>